<sequence length="77" mass="8489">MYSACAKNIQDSYPKKSPGTVLRPQLLIFTSVTIAACVHRLHPFNWTRGMSAALPKTDQEEAMKGIGGTCQATLWIH</sequence>
<dbReference type="Proteomes" id="UP000829720">
    <property type="component" value="Unassembled WGS sequence"/>
</dbReference>
<gene>
    <name evidence="1" type="ORF">AGOR_G00145550</name>
</gene>
<dbReference type="EMBL" id="JAERUA010000013">
    <property type="protein sequence ID" value="KAI1891609.1"/>
    <property type="molecule type" value="Genomic_DNA"/>
</dbReference>
<keyword evidence="2" id="KW-1185">Reference proteome</keyword>
<protein>
    <submittedName>
        <fullName evidence="1">Uncharacterized protein</fullName>
    </submittedName>
</protein>
<comment type="caution">
    <text evidence="1">The sequence shown here is derived from an EMBL/GenBank/DDBJ whole genome shotgun (WGS) entry which is preliminary data.</text>
</comment>
<accession>A0A8T3D1U8</accession>
<evidence type="ECO:0000313" key="2">
    <source>
        <dbReference type="Proteomes" id="UP000829720"/>
    </source>
</evidence>
<reference evidence="1" key="1">
    <citation type="submission" date="2021-01" db="EMBL/GenBank/DDBJ databases">
        <authorList>
            <person name="Zahm M."/>
            <person name="Roques C."/>
            <person name="Cabau C."/>
            <person name="Klopp C."/>
            <person name="Donnadieu C."/>
            <person name="Jouanno E."/>
            <person name="Lampietro C."/>
            <person name="Louis A."/>
            <person name="Herpin A."/>
            <person name="Echchiki A."/>
            <person name="Berthelot C."/>
            <person name="Parey E."/>
            <person name="Roest-Crollius H."/>
            <person name="Braasch I."/>
            <person name="Postlethwait J."/>
            <person name="Bobe J."/>
            <person name="Montfort J."/>
            <person name="Bouchez O."/>
            <person name="Begum T."/>
            <person name="Mejri S."/>
            <person name="Adams A."/>
            <person name="Chen W.-J."/>
            <person name="Guiguen Y."/>
        </authorList>
    </citation>
    <scope>NUCLEOTIDE SEQUENCE</scope>
    <source>
        <tissue evidence="1">Blood</tissue>
    </source>
</reference>
<organism evidence="1 2">
    <name type="scientific">Albula goreensis</name>
    <dbReference type="NCBI Taxonomy" id="1534307"/>
    <lineage>
        <taxon>Eukaryota</taxon>
        <taxon>Metazoa</taxon>
        <taxon>Chordata</taxon>
        <taxon>Craniata</taxon>
        <taxon>Vertebrata</taxon>
        <taxon>Euteleostomi</taxon>
        <taxon>Actinopterygii</taxon>
        <taxon>Neopterygii</taxon>
        <taxon>Teleostei</taxon>
        <taxon>Albuliformes</taxon>
        <taxon>Albulidae</taxon>
        <taxon>Albula</taxon>
    </lineage>
</organism>
<name>A0A8T3D1U8_9TELE</name>
<evidence type="ECO:0000313" key="1">
    <source>
        <dbReference type="EMBL" id="KAI1891609.1"/>
    </source>
</evidence>
<proteinExistence type="predicted"/>
<dbReference type="AlphaFoldDB" id="A0A8T3D1U8"/>